<dbReference type="GO" id="GO:0005929">
    <property type="term" value="C:cilium"/>
    <property type="evidence" value="ECO:0007669"/>
    <property type="project" value="TreeGrafter"/>
</dbReference>
<reference evidence="1 2" key="1">
    <citation type="submission" date="2019-09" db="EMBL/GenBank/DDBJ databases">
        <title>Bird 10,000 Genomes (B10K) Project - Family phase.</title>
        <authorList>
            <person name="Zhang G."/>
        </authorList>
    </citation>
    <scope>NUCLEOTIDE SEQUENCE [LARGE SCALE GENOMIC DNA]</scope>
    <source>
        <strain evidence="1">B10K-DU-001-53</strain>
        <tissue evidence="1">Muscle</tissue>
    </source>
</reference>
<name>A0A7K9Y9T9_9GALL</name>
<evidence type="ECO:0000313" key="2">
    <source>
        <dbReference type="Proteomes" id="UP000522663"/>
    </source>
</evidence>
<dbReference type="Proteomes" id="UP000522663">
    <property type="component" value="Unassembled WGS sequence"/>
</dbReference>
<dbReference type="AlphaFoldDB" id="A0A7K9Y9T9"/>
<evidence type="ECO:0000313" key="1">
    <source>
        <dbReference type="EMBL" id="NXJ05754.1"/>
    </source>
</evidence>
<gene>
    <name evidence="1" type="primary">Cfap47_2</name>
    <name evidence="1" type="ORF">ODOGUJ_R12824</name>
</gene>
<dbReference type="EMBL" id="VXAB01002731">
    <property type="protein sequence ID" value="NXJ05754.1"/>
    <property type="molecule type" value="Genomic_DNA"/>
</dbReference>
<dbReference type="PANTHER" id="PTHR45912:SF3">
    <property type="entry name" value="CILIA- AND FLAGELLA-ASSOCIATED PROTEIN 47"/>
    <property type="match status" value="1"/>
</dbReference>
<dbReference type="OrthoDB" id="10060824at2759"/>
<dbReference type="PANTHER" id="PTHR45912">
    <property type="entry name" value="CILIA- AND FLAGELLA-ASSOCIATED PROTEIN 47"/>
    <property type="match status" value="1"/>
</dbReference>
<comment type="caution">
    <text evidence="1">The sequence shown here is derived from an EMBL/GenBank/DDBJ whole genome shotgun (WGS) entry which is preliminary data.</text>
</comment>
<feature type="non-terminal residue" evidence="1">
    <location>
        <position position="1"/>
    </location>
</feature>
<organism evidence="1 2">
    <name type="scientific">Odontophorus gujanensis</name>
    <name type="common">marbled wood quail</name>
    <dbReference type="NCBI Taxonomy" id="886794"/>
    <lineage>
        <taxon>Eukaryota</taxon>
        <taxon>Metazoa</taxon>
        <taxon>Chordata</taxon>
        <taxon>Craniata</taxon>
        <taxon>Vertebrata</taxon>
        <taxon>Euteleostomi</taxon>
        <taxon>Archelosauria</taxon>
        <taxon>Archosauria</taxon>
        <taxon>Dinosauria</taxon>
        <taxon>Saurischia</taxon>
        <taxon>Theropoda</taxon>
        <taxon>Coelurosauria</taxon>
        <taxon>Aves</taxon>
        <taxon>Neognathae</taxon>
        <taxon>Galloanserae</taxon>
        <taxon>Galliformes</taxon>
        <taxon>Odontophoridae</taxon>
        <taxon>Odontophorus</taxon>
    </lineage>
</organism>
<dbReference type="GO" id="GO:0007288">
    <property type="term" value="P:sperm axoneme assembly"/>
    <property type="evidence" value="ECO:0007669"/>
    <property type="project" value="TreeGrafter"/>
</dbReference>
<keyword evidence="2" id="KW-1185">Reference proteome</keyword>
<feature type="non-terminal residue" evidence="1">
    <location>
        <position position="147"/>
    </location>
</feature>
<sequence length="147" mass="16847">LNDNPSRYKVTLSGTVKSPKIDFDPPCLMLMPVPLNVKIESTIKIIPRDYLRKSRIQVELPELELEDGDRISPFSVQFSEGQDIVLSSDGTNMELSCHINFESSSPVSFLGNIFFIDKDENRLLQQQRIVFLLHTHIWRCTALNSRL</sequence>
<proteinExistence type="predicted"/>
<protein>
    <submittedName>
        <fullName evidence="1">CFA47 protein</fullName>
    </submittedName>
</protein>
<accession>A0A7K9Y9T9</accession>